<feature type="compositionally biased region" description="Basic and acidic residues" evidence="1">
    <location>
        <begin position="647"/>
        <end position="678"/>
    </location>
</feature>
<organism evidence="2 3">
    <name type="scientific">Onchocerca volvulus</name>
    <dbReference type="NCBI Taxonomy" id="6282"/>
    <lineage>
        <taxon>Eukaryota</taxon>
        <taxon>Metazoa</taxon>
        <taxon>Ecdysozoa</taxon>
        <taxon>Nematoda</taxon>
        <taxon>Chromadorea</taxon>
        <taxon>Rhabditida</taxon>
        <taxon>Spirurina</taxon>
        <taxon>Spiruromorpha</taxon>
        <taxon>Filarioidea</taxon>
        <taxon>Onchocercidae</taxon>
        <taxon>Onchocerca</taxon>
    </lineage>
</organism>
<keyword evidence="3" id="KW-1185">Reference proteome</keyword>
<feature type="compositionally biased region" description="Polar residues" evidence="1">
    <location>
        <begin position="64"/>
        <end position="77"/>
    </location>
</feature>
<feature type="compositionally biased region" description="Polar residues" evidence="1">
    <location>
        <begin position="1"/>
        <end position="11"/>
    </location>
</feature>
<dbReference type="OMA" id="LWRARKE"/>
<reference evidence="3" key="1">
    <citation type="submission" date="2013-10" db="EMBL/GenBank/DDBJ databases">
        <title>Genome sequencing of Onchocerca volvulus.</title>
        <authorList>
            <person name="Cotton J."/>
            <person name="Tsai J."/>
            <person name="Stanley E."/>
            <person name="Tracey A."/>
            <person name="Holroyd N."/>
            <person name="Lustigman S."/>
            <person name="Berriman M."/>
        </authorList>
    </citation>
    <scope>NUCLEOTIDE SEQUENCE</scope>
</reference>
<evidence type="ECO:0000313" key="2">
    <source>
        <dbReference type="EnsemblMetazoa" id="OVOC10664.1"/>
    </source>
</evidence>
<feature type="compositionally biased region" description="Polar residues" evidence="1">
    <location>
        <begin position="24"/>
        <end position="33"/>
    </location>
</feature>
<name>A0A8R1TJU9_ONCVO</name>
<reference evidence="2" key="2">
    <citation type="submission" date="2022-06" db="UniProtKB">
        <authorList>
            <consortium name="EnsemblMetazoa"/>
        </authorList>
    </citation>
    <scope>IDENTIFICATION</scope>
</reference>
<evidence type="ECO:0000256" key="1">
    <source>
        <dbReference type="SAM" id="MobiDB-lite"/>
    </source>
</evidence>
<feature type="compositionally biased region" description="Basic and acidic residues" evidence="1">
    <location>
        <begin position="405"/>
        <end position="427"/>
    </location>
</feature>
<feature type="region of interest" description="Disordered" evidence="1">
    <location>
        <begin position="703"/>
        <end position="755"/>
    </location>
</feature>
<accession>A0A8R1TJU9</accession>
<feature type="compositionally biased region" description="Basic and acidic residues" evidence="1">
    <location>
        <begin position="742"/>
        <end position="752"/>
    </location>
</feature>
<feature type="region of interest" description="Disordered" evidence="1">
    <location>
        <begin position="405"/>
        <end position="433"/>
    </location>
</feature>
<feature type="compositionally biased region" description="Basic and acidic residues" evidence="1">
    <location>
        <begin position="50"/>
        <end position="63"/>
    </location>
</feature>
<proteinExistence type="predicted"/>
<dbReference type="Proteomes" id="UP000024404">
    <property type="component" value="Unassembled WGS sequence"/>
</dbReference>
<feature type="region of interest" description="Disordered" evidence="1">
    <location>
        <begin position="647"/>
        <end position="688"/>
    </location>
</feature>
<sequence length="1104" mass="126516">MSTTAIFATTTKEIKPEEPPVYTDLSQQFVSFQESDESATPPVTVEENEPDKQSRNSNDEAGKRSSNSDCNPNVTGCKTQETLEEFKMVDEKQRANRNTRQGGGNGLCPPHPPEDVPVVNWTEAKEIKHIFPKTYNYVVYAQARYSSQYLNLSKWRKEFDFFFDKYKYWCDFIQKKQFGNHKEITKAKQLVGQLRWLLDHCWEGDGSKPLVPEMLWRARKEEARRCEQLLIRKEYYKREVLGKSAASSLSRRVNANIQKTLEGVELPKASLSNKIKKEEKEQDDNPSNFWKERDQIIKKRAHLFSLQFLVRRWADVLKQLQTPSGLMRPQFYCAVMRNHLEKYVQDLVAAYEKIKDSEDFDDQMIRVLLRRDVLLKQEMHNNGLESLTNNWVIFESKSPKVFKKKLDREVNSREREMSSREPSESSERFSSSNTSPILLKVRDYLDDDVKSTAAATPNSRAKQVAYNLSEVTNTVELAATKDSEASISERSGLTTETEIPRPVAIKLSNLTVKDDKPILDAIEAVLNSCRNYRAVLEVPLPKTLADLRRNLKFHLSQFPGNIHEAVALLQTLIIQRHEAKIGRRVDPILFANPEIKRLQAQFAASAAVHNLNPAVSVKSAEVDSQILTSVGVKFSQNDIKQELDELPPKKKQKQLDKEEIQYDKDELEKETKSEKNDGGIEMLATNRPKRHIKVPQRFIFDDEKKEEEKKKKTVMHLQTKTAKRNSSKSIDKLKEISQQSSSRKEKLEKRTDSIASSMELSNMETIVVIPEDDGVNLNDRNCWSSNNDDEMWVKPSSSFRLMDPDLVDVTTEHELKCEPNGIVHDVFRYIATWKNGISKEVSRRVYELWTNRKIAEASKQGKTIVVEFANYKMKIVKGTEKTAEQQRPVLPEIVQQKQISSINLLTHLDDTRSSNERVKNHNISSVYSNDSINRLSTTGLCTSGNIMSGDISGEQNEDGDCGPWRQVAFRKEASLSGPTKMDKLKTQYDHLLMISEKGYVGKLYSEWMYVPEGGPFDDRVKNIRQFIQELENILNEPNSTWRDYFNMKKYLQILIDNVMVDISALSGQAASTHLSSSITFSSSRSTVSDVGRDSADISIRPNSN</sequence>
<dbReference type="EMBL" id="CMVM020000345">
    <property type="status" value="NOT_ANNOTATED_CDS"/>
    <property type="molecule type" value="Genomic_DNA"/>
</dbReference>
<dbReference type="EnsemblMetazoa" id="OVOC10664.1">
    <property type="protein sequence ID" value="OVOC10664.1"/>
    <property type="gene ID" value="WBGene00247473"/>
</dbReference>
<feature type="region of interest" description="Disordered" evidence="1">
    <location>
        <begin position="1"/>
        <end position="77"/>
    </location>
</feature>
<evidence type="ECO:0000313" key="3">
    <source>
        <dbReference type="Proteomes" id="UP000024404"/>
    </source>
</evidence>
<dbReference type="AlphaFoldDB" id="A0A8R1TJU9"/>
<protein>
    <submittedName>
        <fullName evidence="2">Uncharacterized protein</fullName>
    </submittedName>
</protein>